<accession>A0A0F8X7V1</accession>
<organism evidence="3">
    <name type="scientific">marine sediment metagenome</name>
    <dbReference type="NCBI Taxonomy" id="412755"/>
    <lineage>
        <taxon>unclassified sequences</taxon>
        <taxon>metagenomes</taxon>
        <taxon>ecological metagenomes</taxon>
    </lineage>
</organism>
<dbReference type="AlphaFoldDB" id="A0A0F8X7V1"/>
<dbReference type="InterPro" id="IPR045443">
    <property type="entry name" value="DUF6504"/>
</dbReference>
<evidence type="ECO:0000259" key="2">
    <source>
        <dbReference type="Pfam" id="PF20114"/>
    </source>
</evidence>
<name>A0A0F8X7V1_9ZZZZ</name>
<feature type="domain" description="DUF6504" evidence="2">
    <location>
        <begin position="9"/>
        <end position="110"/>
    </location>
</feature>
<protein>
    <recommendedName>
        <fullName evidence="2">DUF6504 domain-containing protein</fullName>
    </recommendedName>
</protein>
<dbReference type="EMBL" id="LAZR01060821">
    <property type="protein sequence ID" value="KKK64883.1"/>
    <property type="molecule type" value="Genomic_DNA"/>
</dbReference>
<feature type="region of interest" description="Disordered" evidence="1">
    <location>
        <begin position="1"/>
        <end position="34"/>
    </location>
</feature>
<sequence length="113" mass="12710">MSSPDGATERFVSEPLVPDAGTADPAGMARGEPGLPGAFTWRGMRYAVAGVLETWKTSRREGGSPTGELYLRRHWYRIVTTCGRVMTVYCQRQAGDARGAKRRWWLYTIQEER</sequence>
<reference evidence="3" key="1">
    <citation type="journal article" date="2015" name="Nature">
        <title>Complex archaea that bridge the gap between prokaryotes and eukaryotes.</title>
        <authorList>
            <person name="Spang A."/>
            <person name="Saw J.H."/>
            <person name="Jorgensen S.L."/>
            <person name="Zaremba-Niedzwiedzka K."/>
            <person name="Martijn J."/>
            <person name="Lind A.E."/>
            <person name="van Eijk R."/>
            <person name="Schleper C."/>
            <person name="Guy L."/>
            <person name="Ettema T.J."/>
        </authorList>
    </citation>
    <scope>NUCLEOTIDE SEQUENCE</scope>
</reference>
<gene>
    <name evidence="3" type="ORF">LCGC14_2979730</name>
</gene>
<dbReference type="Pfam" id="PF20114">
    <property type="entry name" value="DUF6504"/>
    <property type="match status" value="1"/>
</dbReference>
<comment type="caution">
    <text evidence="3">The sequence shown here is derived from an EMBL/GenBank/DDBJ whole genome shotgun (WGS) entry which is preliminary data.</text>
</comment>
<evidence type="ECO:0000256" key="1">
    <source>
        <dbReference type="SAM" id="MobiDB-lite"/>
    </source>
</evidence>
<proteinExistence type="predicted"/>
<evidence type="ECO:0000313" key="3">
    <source>
        <dbReference type="EMBL" id="KKK64883.1"/>
    </source>
</evidence>